<dbReference type="Pfam" id="PF13508">
    <property type="entry name" value="Acetyltransf_7"/>
    <property type="match status" value="1"/>
</dbReference>
<organism evidence="2 3">
    <name type="scientific">Stutzerimonas stutzeri</name>
    <name type="common">Pseudomonas stutzeri</name>
    <dbReference type="NCBI Taxonomy" id="316"/>
    <lineage>
        <taxon>Bacteria</taxon>
        <taxon>Pseudomonadati</taxon>
        <taxon>Pseudomonadota</taxon>
        <taxon>Gammaproteobacteria</taxon>
        <taxon>Pseudomonadales</taxon>
        <taxon>Pseudomonadaceae</taxon>
        <taxon>Stutzerimonas</taxon>
    </lineage>
</organism>
<keyword evidence="2" id="KW-0808">Transferase</keyword>
<protein>
    <submittedName>
        <fullName evidence="2">GNAT family acetyltransferase</fullName>
    </submittedName>
</protein>
<dbReference type="PROSITE" id="PS51186">
    <property type="entry name" value="GNAT"/>
    <property type="match status" value="1"/>
</dbReference>
<evidence type="ECO:0000259" key="1">
    <source>
        <dbReference type="PROSITE" id="PS51186"/>
    </source>
</evidence>
<dbReference type="SUPFAM" id="SSF55729">
    <property type="entry name" value="Acyl-CoA N-acyltransferases (Nat)"/>
    <property type="match status" value="1"/>
</dbReference>
<dbReference type="AlphaFoldDB" id="A0A023WRX9"/>
<sequence length="211" mass="24366">MPMFAEVRTLDSGYDRETRSLLYHAYRHEPTFAYLFEADRPGYQQRVRATVRELVNQHFLQQQPALGLLLDDRLIAVALIAPPQRRLDITESWAWRARMLLTAGFRCTRRYLDYHAAVLACLPAGAVHLLPLLGVHPQFQGQHYGEQLLQAVHEWCAEDETSRGLVIDTGNPRYLNFYQRQGYEEIGQIAVGPVVEHIFFHPAPRRMEAAR</sequence>
<dbReference type="Proteomes" id="UP000025238">
    <property type="component" value="Chromosome"/>
</dbReference>
<dbReference type="OrthoDB" id="6195612at2"/>
<dbReference type="InterPro" id="IPR000182">
    <property type="entry name" value="GNAT_dom"/>
</dbReference>
<dbReference type="PATRIC" id="fig|316.97.peg.2203"/>
<dbReference type="GO" id="GO:0016747">
    <property type="term" value="F:acyltransferase activity, transferring groups other than amino-acyl groups"/>
    <property type="evidence" value="ECO:0007669"/>
    <property type="project" value="InterPro"/>
</dbReference>
<evidence type="ECO:0000313" key="3">
    <source>
        <dbReference type="Proteomes" id="UP000025238"/>
    </source>
</evidence>
<feature type="domain" description="N-acetyltransferase" evidence="1">
    <location>
        <begin position="30"/>
        <end position="211"/>
    </location>
</feature>
<evidence type="ECO:0000313" key="2">
    <source>
        <dbReference type="EMBL" id="AHY42972.1"/>
    </source>
</evidence>
<dbReference type="CDD" id="cd04301">
    <property type="entry name" value="NAT_SF"/>
    <property type="match status" value="1"/>
</dbReference>
<accession>A0A023WRX9</accession>
<dbReference type="KEGG" id="pstu:UIB01_11020"/>
<gene>
    <name evidence="2" type="ORF">UIB01_11020</name>
</gene>
<reference evidence="2 3" key="1">
    <citation type="submission" date="2014-03" db="EMBL/GenBank/DDBJ databases">
        <title>Complete genome sequence of Pseudomonas stutzeri 19SMN4.</title>
        <authorList>
            <person name="Brunet-Galmes I."/>
            <person name="Nogales B."/>
            <person name="Busquets A."/>
            <person name="Pena A."/>
            <person name="Gomila M."/>
            <person name="Garcia-Valdes E."/>
            <person name="Lalucat J."/>
            <person name="Bennasar A."/>
            <person name="Bosch R."/>
        </authorList>
    </citation>
    <scope>NUCLEOTIDE SEQUENCE [LARGE SCALE GENOMIC DNA]</scope>
    <source>
        <strain evidence="2 3">19SMN4</strain>
    </source>
</reference>
<proteinExistence type="predicted"/>
<name>A0A023WRX9_STUST</name>
<dbReference type="InterPro" id="IPR016181">
    <property type="entry name" value="Acyl_CoA_acyltransferase"/>
</dbReference>
<dbReference type="EMBL" id="CP007509">
    <property type="protein sequence ID" value="AHY42972.1"/>
    <property type="molecule type" value="Genomic_DNA"/>
</dbReference>
<dbReference type="Gene3D" id="3.40.630.30">
    <property type="match status" value="1"/>
</dbReference>